<reference evidence="1 2" key="1">
    <citation type="submission" date="2021-06" db="EMBL/GenBank/DDBJ databases">
        <authorList>
            <person name="Sun Q."/>
            <person name="Li D."/>
        </authorList>
    </citation>
    <scope>NUCLEOTIDE SEQUENCE [LARGE SCALE GENOMIC DNA]</scope>
    <source>
        <strain evidence="1 2">MSJd-7</strain>
    </source>
</reference>
<comment type="caution">
    <text evidence="1">The sequence shown here is derived from an EMBL/GenBank/DDBJ whole genome shotgun (WGS) entry which is preliminary data.</text>
</comment>
<sequence length="250" mass="27122">MYDVTFQTEVRYKSVKYGQGTIYSSACGPASLCNALKVLGIASVSLPTMCKLAVSCGARVTGGTDMHQLLRAASKKYAFAYRTTSKNAELLAHLKSGGTAILHAGTEYKLFSTSGHFVCAAAAKGSTITVLDSYWYSSKYTSSAIRRNYVHVVNKGVVQTSLTQCGKATIDRAPSYYLLSNPKQDAHPSEQEEPDMTYYKEFKDIPLYYQDAVKKLLDAGAIAGTGKGLELSEDLCRAFTILDKAGLLKL</sequence>
<evidence type="ECO:0000313" key="2">
    <source>
        <dbReference type="Proteomes" id="UP000783588"/>
    </source>
</evidence>
<keyword evidence="2" id="KW-1185">Reference proteome</keyword>
<dbReference type="Proteomes" id="UP000783588">
    <property type="component" value="Unassembled WGS sequence"/>
</dbReference>
<organism evidence="1 2">
    <name type="scientific">Butyricicoccus intestinisimiae</name>
    <dbReference type="NCBI Taxonomy" id="2841509"/>
    <lineage>
        <taxon>Bacteria</taxon>
        <taxon>Bacillati</taxon>
        <taxon>Bacillota</taxon>
        <taxon>Clostridia</taxon>
        <taxon>Eubacteriales</taxon>
        <taxon>Butyricicoccaceae</taxon>
        <taxon>Butyricicoccus</taxon>
    </lineage>
</organism>
<evidence type="ECO:0008006" key="3">
    <source>
        <dbReference type="Google" id="ProtNLM"/>
    </source>
</evidence>
<evidence type="ECO:0000313" key="1">
    <source>
        <dbReference type="EMBL" id="MBU5490873.1"/>
    </source>
</evidence>
<name>A0ABS6ETN6_9FIRM</name>
<dbReference type="EMBL" id="JAHLQI010000005">
    <property type="protein sequence ID" value="MBU5490873.1"/>
    <property type="molecule type" value="Genomic_DNA"/>
</dbReference>
<dbReference type="RefSeq" id="WP_216470576.1">
    <property type="nucleotide sequence ID" value="NZ_JAHLQI010000005.1"/>
</dbReference>
<accession>A0ABS6ETN6</accession>
<gene>
    <name evidence="1" type="ORF">KQI75_09640</name>
</gene>
<proteinExistence type="predicted"/>
<protein>
    <recommendedName>
        <fullName evidence="3">Peptidase C39-like domain-containing protein</fullName>
    </recommendedName>
</protein>